<reference evidence="2 4" key="1">
    <citation type="submission" date="2017-01" db="EMBL/GenBank/DDBJ databases">
        <title>Lactobacillus chiayiensis sp. nov., a lactic acid bacterium isolated from compost.</title>
        <authorList>
            <person name="Huang C.-H."/>
        </authorList>
    </citation>
    <scope>NUCLEOTIDE SEQUENCE [LARGE SCALE GENOMIC DNA]</scope>
    <source>
        <strain evidence="2">Chh01</strain>
        <strain evidence="4">chh01</strain>
    </source>
</reference>
<dbReference type="Proteomes" id="UP001164790">
    <property type="component" value="Chromosome"/>
</dbReference>
<evidence type="ECO:0000313" key="3">
    <source>
        <dbReference type="EMBL" id="UYN55827.1"/>
    </source>
</evidence>
<evidence type="ECO:0000313" key="2">
    <source>
        <dbReference type="EMBL" id="RXT26767.1"/>
    </source>
</evidence>
<keyword evidence="1" id="KW-1133">Transmembrane helix</keyword>
<proteinExistence type="predicted"/>
<evidence type="ECO:0000313" key="4">
    <source>
        <dbReference type="Proteomes" id="UP000290475"/>
    </source>
</evidence>
<dbReference type="RefSeq" id="WP_129301487.1">
    <property type="nucleotide sequence ID" value="NZ_CP074378.1"/>
</dbReference>
<reference evidence="3" key="2">
    <citation type="submission" date="2022-10" db="EMBL/GenBank/DDBJ databases">
        <title>Comparative genomic analysis and in-vitro probiotic properties of the potential probiotic L. chiayiensis AACE 3.</title>
        <authorList>
            <person name="Kang X."/>
        </authorList>
    </citation>
    <scope>NUCLEOTIDE SEQUENCE</scope>
    <source>
        <strain evidence="3">AACE 3</strain>
    </source>
</reference>
<dbReference type="EMBL" id="MSSM01000011">
    <property type="protein sequence ID" value="RXT26767.1"/>
    <property type="molecule type" value="Genomic_DNA"/>
</dbReference>
<dbReference type="Gene3D" id="2.60.320.10">
    <property type="entry name" value="N-utilization substance G protein NusG, insert domain"/>
    <property type="match status" value="1"/>
</dbReference>
<keyword evidence="5" id="KW-1185">Reference proteome</keyword>
<dbReference type="PROSITE" id="PS51257">
    <property type="entry name" value="PROKAR_LIPOPROTEIN"/>
    <property type="match status" value="1"/>
</dbReference>
<dbReference type="AlphaFoldDB" id="A0A4Q1U707"/>
<organism evidence="2 4">
    <name type="scientific">Lacticaseibacillus chiayiensis</name>
    <dbReference type="NCBI Taxonomy" id="2100821"/>
    <lineage>
        <taxon>Bacteria</taxon>
        <taxon>Bacillati</taxon>
        <taxon>Bacillota</taxon>
        <taxon>Bacilli</taxon>
        <taxon>Lactobacillales</taxon>
        <taxon>Lactobacillaceae</taxon>
        <taxon>Lacticaseibacillus</taxon>
    </lineage>
</organism>
<dbReference type="OrthoDB" id="47603at2"/>
<accession>A0A4Q1U707</accession>
<keyword evidence="1" id="KW-0812">Transmembrane</keyword>
<keyword evidence="1" id="KW-0472">Membrane</keyword>
<dbReference type="CDD" id="cd09911">
    <property type="entry name" value="Lin0431_like"/>
    <property type="match status" value="1"/>
</dbReference>
<gene>
    <name evidence="2" type="ORF">BVJ53_05265</name>
    <name evidence="3" type="ORF">OFW50_10090</name>
</gene>
<evidence type="ECO:0000313" key="5">
    <source>
        <dbReference type="Proteomes" id="UP001164790"/>
    </source>
</evidence>
<protein>
    <submittedName>
        <fullName evidence="2">Cobalamin synthesis protein</fullName>
    </submittedName>
    <submittedName>
        <fullName evidence="3">NusG domain II-containing protein</fullName>
    </submittedName>
</protein>
<dbReference type="Pfam" id="PF07009">
    <property type="entry name" value="NusG_II"/>
    <property type="match status" value="1"/>
</dbReference>
<feature type="transmembrane region" description="Helical" evidence="1">
    <location>
        <begin position="12"/>
        <end position="32"/>
    </location>
</feature>
<dbReference type="InterPro" id="IPR038690">
    <property type="entry name" value="NusG_2_sf"/>
</dbReference>
<dbReference type="Proteomes" id="UP000290475">
    <property type="component" value="Unassembled WGS sequence"/>
</dbReference>
<dbReference type="EMBL" id="CP107523">
    <property type="protein sequence ID" value="UYN55827.1"/>
    <property type="molecule type" value="Genomic_DNA"/>
</dbReference>
<evidence type="ECO:0000256" key="1">
    <source>
        <dbReference type="SAM" id="Phobius"/>
    </source>
</evidence>
<name>A0A4Q1U707_9LACO</name>
<sequence length="141" mass="15863">MRWLKKYVRPLDYVIVVLLFIACFIPLEIFSMTEAHVNTDQKVAVISINGHVKRRIKLDAHAEHQQFTLYPAKGQYNVIEVDGARIRDKEDNSPDQIAVHTGWISQIGQQSICLPHKLLIEIKPAQGNKGTSGDDGGLVHP</sequence>